<sequence length="181" mass="19408">MTLCTPIVINGDLMINSLKSIIIFAIKYFPGALGINCRRYYYSRKLKACGSNLVINENIIIKVSKNISIGDNFYMGPGGLIDGCEEIIIGDNVLIGMNVQILSSNHNYDRLDIPISLQGLTKKRVYIGNDVWIGTGAIILAGVQIGDGCVIGAGSIVTKSIDSCSVAVGNPARVIKSRLSN</sequence>
<dbReference type="EMBL" id="JJPV01000007">
    <property type="protein sequence ID" value="KKH03819.1"/>
    <property type="molecule type" value="Genomic_DNA"/>
</dbReference>
<gene>
    <name evidence="4" type="ORF">DU45_09120</name>
    <name evidence="6" type="ORF">DU56_03140</name>
    <name evidence="3" type="ORF">DU64_07830</name>
    <name evidence="5" type="ORF">DU66_08370</name>
    <name evidence="7" type="ORF">DU68_09090</name>
</gene>
<evidence type="ECO:0000256" key="1">
    <source>
        <dbReference type="ARBA" id="ARBA00007274"/>
    </source>
</evidence>
<dbReference type="Proteomes" id="UP000033835">
    <property type="component" value="Unassembled WGS sequence"/>
</dbReference>
<dbReference type="EMBL" id="JJPK01000031">
    <property type="protein sequence ID" value="KKG63756.1"/>
    <property type="molecule type" value="Genomic_DNA"/>
</dbReference>
<dbReference type="PANTHER" id="PTHR23416:SF23">
    <property type="entry name" value="ACETYLTRANSFERASE C18B11.09C-RELATED"/>
    <property type="match status" value="1"/>
</dbReference>
<evidence type="ECO:0000313" key="9">
    <source>
        <dbReference type="Proteomes" id="UP000034253"/>
    </source>
</evidence>
<dbReference type="Gene3D" id="2.160.10.10">
    <property type="entry name" value="Hexapeptide repeat proteins"/>
    <property type="match status" value="1"/>
</dbReference>
<evidence type="ECO:0000313" key="4">
    <source>
        <dbReference type="EMBL" id="KKG63756.1"/>
    </source>
</evidence>
<evidence type="ECO:0000256" key="2">
    <source>
        <dbReference type="ARBA" id="ARBA00022679"/>
    </source>
</evidence>
<dbReference type="EMBL" id="JJPJ01000117">
    <property type="protein sequence ID" value="KKG59650.1"/>
    <property type="molecule type" value="Genomic_DNA"/>
</dbReference>
<dbReference type="InterPro" id="IPR051159">
    <property type="entry name" value="Hexapeptide_acetyltransf"/>
</dbReference>
<comment type="similarity">
    <text evidence="1">Belongs to the transferase hexapeptide repeat family.</text>
</comment>
<dbReference type="Pfam" id="PF00132">
    <property type="entry name" value="Hexapep"/>
    <property type="match status" value="1"/>
</dbReference>
<dbReference type="InterPro" id="IPR011004">
    <property type="entry name" value="Trimer_LpxA-like_sf"/>
</dbReference>
<dbReference type="PATRIC" id="fig|2209.45.peg.1870"/>
<dbReference type="InterPro" id="IPR001451">
    <property type="entry name" value="Hexapep"/>
</dbReference>
<evidence type="ECO:0008006" key="13">
    <source>
        <dbReference type="Google" id="ProtNLM"/>
    </source>
</evidence>
<accession>A0A0F8GH88</accession>
<protein>
    <recommendedName>
        <fullName evidence="13">Acyltransferase</fullName>
    </recommendedName>
</protein>
<dbReference type="Proteomes" id="UP000034279">
    <property type="component" value="Unassembled WGS sequence"/>
</dbReference>
<name>A0A0F8GH88_METMZ</name>
<evidence type="ECO:0000313" key="7">
    <source>
        <dbReference type="EMBL" id="KKH03819.1"/>
    </source>
</evidence>
<comment type="caution">
    <text evidence="4">The sequence shown here is derived from an EMBL/GenBank/DDBJ whole genome shotgun (WGS) entry which is preliminary data.</text>
</comment>
<dbReference type="GO" id="GO:0008374">
    <property type="term" value="F:O-acyltransferase activity"/>
    <property type="evidence" value="ECO:0007669"/>
    <property type="project" value="TreeGrafter"/>
</dbReference>
<evidence type="ECO:0000313" key="5">
    <source>
        <dbReference type="EMBL" id="KKG98716.1"/>
    </source>
</evidence>
<evidence type="ECO:0000313" key="6">
    <source>
        <dbReference type="EMBL" id="KKH03567.1"/>
    </source>
</evidence>
<dbReference type="PANTHER" id="PTHR23416">
    <property type="entry name" value="SIALIC ACID SYNTHASE-RELATED"/>
    <property type="match status" value="1"/>
</dbReference>
<evidence type="ECO:0000313" key="11">
    <source>
        <dbReference type="Proteomes" id="UP000034468"/>
    </source>
</evidence>
<dbReference type="AlphaFoldDB" id="A0A0F8GH88"/>
<evidence type="ECO:0000313" key="12">
    <source>
        <dbReference type="Proteomes" id="UP000034566"/>
    </source>
</evidence>
<evidence type="ECO:0000313" key="8">
    <source>
        <dbReference type="Proteomes" id="UP000033835"/>
    </source>
</evidence>
<dbReference type="EMBL" id="JJPW01000013">
    <property type="protein sequence ID" value="KKH03567.1"/>
    <property type="molecule type" value="Genomic_DNA"/>
</dbReference>
<dbReference type="Pfam" id="PF14602">
    <property type="entry name" value="Hexapep_2"/>
    <property type="match status" value="1"/>
</dbReference>
<reference evidence="8 9" key="1">
    <citation type="journal article" date="2015" name="ISME J.">
        <title>Genomic and phenotypic differentiation among Methanosarcina mazei populations from Columbia River sediment.</title>
        <authorList>
            <person name="Youngblut N.D."/>
            <person name="Wirth J.S."/>
            <person name="Henriksen J.R."/>
            <person name="Smith M."/>
            <person name="Simon H."/>
            <person name="Metcalf W.W."/>
            <person name="Whitaker R.J."/>
        </authorList>
    </citation>
    <scope>NUCLEOTIDE SEQUENCE [LARGE SCALE GENOMIC DNA]</scope>
    <source>
        <strain evidence="3 10">3.F.T.1A.2</strain>
        <strain evidence="4 12">3.F.T.1A.4</strain>
        <strain evidence="5 11">3.H.M.1B.1</strain>
        <strain evidence="7 8">3.H.M.1B.2</strain>
        <strain evidence="6 9">3.H.M.1B.5</strain>
    </source>
</reference>
<evidence type="ECO:0000313" key="10">
    <source>
        <dbReference type="Proteomes" id="UP000034279"/>
    </source>
</evidence>
<organism evidence="4 12">
    <name type="scientific">Methanosarcina mazei</name>
    <name type="common">Methanosarcina frisia</name>
    <dbReference type="NCBI Taxonomy" id="2209"/>
    <lineage>
        <taxon>Archaea</taxon>
        <taxon>Methanobacteriati</taxon>
        <taxon>Methanobacteriota</taxon>
        <taxon>Stenosarchaea group</taxon>
        <taxon>Methanomicrobia</taxon>
        <taxon>Methanosarcinales</taxon>
        <taxon>Methanosarcinaceae</taxon>
        <taxon>Methanosarcina</taxon>
    </lineage>
</organism>
<dbReference type="EMBL" id="JJPU01000067">
    <property type="protein sequence ID" value="KKG98716.1"/>
    <property type="molecule type" value="Genomic_DNA"/>
</dbReference>
<dbReference type="Proteomes" id="UP000034468">
    <property type="component" value="Unassembled WGS sequence"/>
</dbReference>
<dbReference type="RefSeq" id="WP_052735701.1">
    <property type="nucleotide sequence ID" value="NZ_JJOT01000062.1"/>
</dbReference>
<evidence type="ECO:0000313" key="3">
    <source>
        <dbReference type="EMBL" id="KKG59650.1"/>
    </source>
</evidence>
<dbReference type="Proteomes" id="UP000034566">
    <property type="component" value="Unassembled WGS sequence"/>
</dbReference>
<dbReference type="SUPFAM" id="SSF51161">
    <property type="entry name" value="Trimeric LpxA-like enzymes"/>
    <property type="match status" value="1"/>
</dbReference>
<proteinExistence type="inferred from homology"/>
<dbReference type="Proteomes" id="UP000034253">
    <property type="component" value="Unassembled WGS sequence"/>
</dbReference>
<keyword evidence="2" id="KW-0808">Transferase</keyword>
<dbReference type="GO" id="GO:0005829">
    <property type="term" value="C:cytosol"/>
    <property type="evidence" value="ECO:0007669"/>
    <property type="project" value="TreeGrafter"/>
</dbReference>